<evidence type="ECO:0000256" key="1">
    <source>
        <dbReference type="SAM" id="Phobius"/>
    </source>
</evidence>
<organism evidence="3 4">
    <name type="scientific">Colletotrichum costaricense</name>
    <dbReference type="NCBI Taxonomy" id="1209916"/>
    <lineage>
        <taxon>Eukaryota</taxon>
        <taxon>Fungi</taxon>
        <taxon>Dikarya</taxon>
        <taxon>Ascomycota</taxon>
        <taxon>Pezizomycotina</taxon>
        <taxon>Sordariomycetes</taxon>
        <taxon>Hypocreomycetidae</taxon>
        <taxon>Glomerellales</taxon>
        <taxon>Glomerellaceae</taxon>
        <taxon>Colletotrichum</taxon>
        <taxon>Colletotrichum acutatum species complex</taxon>
    </lineage>
</organism>
<dbReference type="RefSeq" id="XP_060310244.1">
    <property type="nucleotide sequence ID" value="XM_060459512.1"/>
</dbReference>
<dbReference type="GeneID" id="85343059"/>
<feature type="chain" id="PRO_5042502052" evidence="2">
    <location>
        <begin position="20"/>
        <end position="181"/>
    </location>
</feature>
<sequence length="181" mass="20629">MRGTFEALTLACFGSFCLVYQTLQNFSSLHEWTLGKQSHARRMIGKLCSVLSQTVQSEFKVWMLEEICPGGNVFGAKEDRPWIARAMGLLTSQAYYVAYFFRFPAIFVGIELFFAIATYRDESEVYNVARSGSQVQFHLGLLTKFRNSWRHKDLFGTLVSLSGMPKLSSFYEKSLPCLTII</sequence>
<feature type="signal peptide" evidence="2">
    <location>
        <begin position="1"/>
        <end position="19"/>
    </location>
</feature>
<proteinExistence type="predicted"/>
<keyword evidence="1" id="KW-0472">Membrane</keyword>
<gene>
    <name evidence="3" type="ORF">CCOS01_11359</name>
</gene>
<keyword evidence="1" id="KW-1133">Transmembrane helix</keyword>
<dbReference type="AlphaFoldDB" id="A0AAI9YRD9"/>
<dbReference type="Proteomes" id="UP001240678">
    <property type="component" value="Unassembled WGS sequence"/>
</dbReference>
<keyword evidence="2" id="KW-0732">Signal</keyword>
<evidence type="ECO:0000256" key="2">
    <source>
        <dbReference type="SAM" id="SignalP"/>
    </source>
</evidence>
<keyword evidence="1" id="KW-0812">Transmembrane</keyword>
<accession>A0AAI9YRD9</accession>
<feature type="transmembrane region" description="Helical" evidence="1">
    <location>
        <begin position="96"/>
        <end position="117"/>
    </location>
</feature>
<name>A0AAI9YRD9_9PEZI</name>
<reference evidence="3 4" key="1">
    <citation type="submission" date="2016-10" db="EMBL/GenBank/DDBJ databases">
        <title>The genome sequence of Colletotrichum fioriniae PJ7.</title>
        <authorList>
            <person name="Baroncelli R."/>
        </authorList>
    </citation>
    <scope>NUCLEOTIDE SEQUENCE [LARGE SCALE GENOMIC DNA]</scope>
    <source>
        <strain evidence="3 4">IMI 309622</strain>
    </source>
</reference>
<evidence type="ECO:0000313" key="3">
    <source>
        <dbReference type="EMBL" id="KAK1519708.1"/>
    </source>
</evidence>
<keyword evidence="4" id="KW-1185">Reference proteome</keyword>
<protein>
    <submittedName>
        <fullName evidence="3">Uncharacterized protein</fullName>
    </submittedName>
</protein>
<dbReference type="EMBL" id="MOOE01000012">
    <property type="protein sequence ID" value="KAK1519708.1"/>
    <property type="molecule type" value="Genomic_DNA"/>
</dbReference>
<evidence type="ECO:0000313" key="4">
    <source>
        <dbReference type="Proteomes" id="UP001240678"/>
    </source>
</evidence>
<comment type="caution">
    <text evidence="3">The sequence shown here is derived from an EMBL/GenBank/DDBJ whole genome shotgun (WGS) entry which is preliminary data.</text>
</comment>